<name>A0ABU6ZN34_9FABA</name>
<proteinExistence type="predicted"/>
<accession>A0ABU6ZN34</accession>
<keyword evidence="3" id="KW-1185">Reference proteome</keyword>
<reference evidence="2 3" key="1">
    <citation type="journal article" date="2023" name="Plants (Basel)">
        <title>Bridging the Gap: Combining Genomics and Transcriptomics Approaches to Understand Stylosanthes scabra, an Orphan Legume from the Brazilian Caatinga.</title>
        <authorList>
            <person name="Ferreira-Neto J.R.C."/>
            <person name="da Silva M.D."/>
            <person name="Binneck E."/>
            <person name="de Melo N.F."/>
            <person name="da Silva R.H."/>
            <person name="de Melo A.L.T.M."/>
            <person name="Pandolfi V."/>
            <person name="Bustamante F.O."/>
            <person name="Brasileiro-Vidal A.C."/>
            <person name="Benko-Iseppon A.M."/>
        </authorList>
    </citation>
    <scope>NUCLEOTIDE SEQUENCE [LARGE SCALE GENOMIC DNA]</scope>
    <source>
        <tissue evidence="2">Leaves</tissue>
    </source>
</reference>
<gene>
    <name evidence="2" type="ORF">PIB30_073789</name>
</gene>
<protein>
    <submittedName>
        <fullName evidence="2">Uncharacterized protein</fullName>
    </submittedName>
</protein>
<dbReference type="Proteomes" id="UP001341840">
    <property type="component" value="Unassembled WGS sequence"/>
</dbReference>
<evidence type="ECO:0000313" key="3">
    <source>
        <dbReference type="Proteomes" id="UP001341840"/>
    </source>
</evidence>
<feature type="region of interest" description="Disordered" evidence="1">
    <location>
        <begin position="117"/>
        <end position="142"/>
    </location>
</feature>
<comment type="caution">
    <text evidence="2">The sequence shown here is derived from an EMBL/GenBank/DDBJ whole genome shotgun (WGS) entry which is preliminary data.</text>
</comment>
<dbReference type="EMBL" id="JASCZI010272763">
    <property type="protein sequence ID" value="MED6223417.1"/>
    <property type="molecule type" value="Genomic_DNA"/>
</dbReference>
<feature type="region of interest" description="Disordered" evidence="1">
    <location>
        <begin position="162"/>
        <end position="186"/>
    </location>
</feature>
<evidence type="ECO:0000256" key="1">
    <source>
        <dbReference type="SAM" id="MobiDB-lite"/>
    </source>
</evidence>
<organism evidence="2 3">
    <name type="scientific">Stylosanthes scabra</name>
    <dbReference type="NCBI Taxonomy" id="79078"/>
    <lineage>
        <taxon>Eukaryota</taxon>
        <taxon>Viridiplantae</taxon>
        <taxon>Streptophyta</taxon>
        <taxon>Embryophyta</taxon>
        <taxon>Tracheophyta</taxon>
        <taxon>Spermatophyta</taxon>
        <taxon>Magnoliopsida</taxon>
        <taxon>eudicotyledons</taxon>
        <taxon>Gunneridae</taxon>
        <taxon>Pentapetalae</taxon>
        <taxon>rosids</taxon>
        <taxon>fabids</taxon>
        <taxon>Fabales</taxon>
        <taxon>Fabaceae</taxon>
        <taxon>Papilionoideae</taxon>
        <taxon>50 kb inversion clade</taxon>
        <taxon>dalbergioids sensu lato</taxon>
        <taxon>Dalbergieae</taxon>
        <taxon>Pterocarpus clade</taxon>
        <taxon>Stylosanthes</taxon>
    </lineage>
</organism>
<sequence length="337" mass="37954">MDIYNKVAREVNVWNQAVVALGFTSGLTNGPFIIVRAIPGYLVLPYLVPRKEDTGTSAAHEGKLSVNWKGPFRIKEDLEKGALNWNSGQSRGTKKLECNLPNEGYSFTMTKVPKIQESSPFPKMKPRNYAENHTEDPRNPRYLVMRGPDIYRILHFISACQKRRTSPPQRHSKQDPPIPGTSVGTNLGAEKLEETNKPMFRVPFLQSFKVGALLSPAISMQINREIENPSSPKFAQRNTPTTFQRLGALVSFRGQNPAYRPTGFHSNKSHFIIPDLPFQGLRGIPSKGLTLGTRRTQVTDLWVFSPTNTILKRRIRVTYLQDSTPTKFTQQSTLTTS</sequence>
<feature type="compositionally biased region" description="Basic and acidic residues" evidence="1">
    <location>
        <begin position="128"/>
        <end position="139"/>
    </location>
</feature>
<evidence type="ECO:0000313" key="2">
    <source>
        <dbReference type="EMBL" id="MED6223417.1"/>
    </source>
</evidence>